<dbReference type="Gene3D" id="3.80.10.10">
    <property type="entry name" value="Ribonuclease Inhibitor"/>
    <property type="match status" value="3"/>
</dbReference>
<keyword evidence="21" id="KW-1185">Reference proteome</keyword>
<dbReference type="InterPro" id="IPR050647">
    <property type="entry name" value="Plant_LRR-RLKs"/>
</dbReference>
<dbReference type="Gene3D" id="3.30.200.20">
    <property type="entry name" value="Phosphorylase Kinase, domain 1"/>
    <property type="match status" value="1"/>
</dbReference>
<dbReference type="PROSITE" id="PS00107">
    <property type="entry name" value="PROTEIN_KINASE_ATP"/>
    <property type="match status" value="1"/>
</dbReference>
<feature type="chain" id="PRO_5042973809" description="Protein kinase domain-containing protein" evidence="18">
    <location>
        <begin position="26"/>
        <end position="1021"/>
    </location>
</feature>
<evidence type="ECO:0000313" key="21">
    <source>
        <dbReference type="Proteomes" id="UP001345219"/>
    </source>
</evidence>
<evidence type="ECO:0000256" key="2">
    <source>
        <dbReference type="ARBA" id="ARBA00008684"/>
    </source>
</evidence>
<dbReference type="SMART" id="SM00369">
    <property type="entry name" value="LRR_TYP"/>
    <property type="match status" value="7"/>
</dbReference>
<evidence type="ECO:0000256" key="17">
    <source>
        <dbReference type="SAM" id="Phobius"/>
    </source>
</evidence>
<feature type="region of interest" description="Disordered" evidence="16">
    <location>
        <begin position="1000"/>
        <end position="1021"/>
    </location>
</feature>
<dbReference type="SUPFAM" id="SSF52058">
    <property type="entry name" value="L domain-like"/>
    <property type="match status" value="1"/>
</dbReference>
<evidence type="ECO:0000256" key="7">
    <source>
        <dbReference type="ARBA" id="ARBA00022729"/>
    </source>
</evidence>
<dbReference type="FunFam" id="3.80.10.10:FF:000041">
    <property type="entry name" value="LRR receptor-like serine/threonine-protein kinase ERECTA"/>
    <property type="match status" value="1"/>
</dbReference>
<keyword evidence="7 18" id="KW-0732">Signal</keyword>
<dbReference type="InterPro" id="IPR008271">
    <property type="entry name" value="Ser/Thr_kinase_AS"/>
</dbReference>
<dbReference type="InterPro" id="IPR017441">
    <property type="entry name" value="Protein_kinase_ATP_BS"/>
</dbReference>
<dbReference type="Pfam" id="PF23598">
    <property type="entry name" value="LRR_14"/>
    <property type="match status" value="1"/>
</dbReference>
<dbReference type="GO" id="GO:0005524">
    <property type="term" value="F:ATP binding"/>
    <property type="evidence" value="ECO:0007669"/>
    <property type="project" value="UniProtKB-UniRule"/>
</dbReference>
<evidence type="ECO:0000256" key="8">
    <source>
        <dbReference type="ARBA" id="ARBA00022737"/>
    </source>
</evidence>
<dbReference type="FunFam" id="1.10.510.10:FF:000714">
    <property type="entry name" value="Kinase family with leucine-rich repeat domain-containing protein"/>
    <property type="match status" value="1"/>
</dbReference>
<evidence type="ECO:0000256" key="5">
    <source>
        <dbReference type="ARBA" id="ARBA00022679"/>
    </source>
</evidence>
<keyword evidence="10" id="KW-0418">Kinase</keyword>
<dbReference type="InterPro" id="IPR003591">
    <property type="entry name" value="Leu-rich_rpt_typical-subtyp"/>
</dbReference>
<dbReference type="FunFam" id="3.80.10.10:FF:000824">
    <property type="entry name" value="Receptor-like protein kinase HSL1 isoform A"/>
    <property type="match status" value="1"/>
</dbReference>
<sequence>MEGVTSWAHSVYILLFFSLFLHAQSQQLQSNEQTVLLRLKQYWNNPPLLVQWTASSSPGSHCSWLGVNCTGGSVTELVLSNMNINDTAPSFLCDLGNLTKLDLSHNNIPGGFPKALYNCSKLQYLDISQNYFVGPIPSDIDRMSNLQYFSVAANNFSFDIPPAIGRLSQLRSLYLYQCQFNGTYPAEEIANLSNLMELALAYNTKLIPSAFPVSFTTKLKKLTSLWMTDMNLMGQIPESIGNLESLHFLDLSRNPLTGKIPSSIFTLKNLSSIYIFGANLSGEIPQKIESLELEVIDLSANKLTGSIPEGFGELKKLKSLVLMFNQLSGTIPESLGRLPALTDVRLFSNNLSGVLPPDFGLFSPLEGFEVNKNQLTGTLPENLCFNGKLLGVVASDNNLTGKLPESLGNCSGLLIVSVSNNRLSGKVPGGLWTLFNMSIVQLENNGFSGDLPDRISPNLSRIEISSNQFSGNIPESIGSWKNLKVLDASNNLLSGSIPGEITDLALLETLLLDQNNLSGSLPEVINSWDHLSMLNLSNNRLSGQIPGSISLLPVLTQLDLSKNQLSGNIPSQLGTLKLTVLNLSSNQLTGRIPDELNNLAYSSSFLDNPGLCASNPEILLKACSSQSRSSSKSSKNLLFIILAAVFASLTVVVVCAYALKIYRDSRRDIGYTWKLTPFLKLDFTESDILTGLMEQNVVGSGGSGKVYKVPIDHWQGRCVAVKRIFNSRKLDHKLEKEFLAEVRILGKIRHANIVKLLCCMSSESSKLLVYEYMENRSLDQWLNRKKRPLLLSGGSGDVPLDWPTRLKIAVGAAQGLCYMHHDCVPPIIHRDVKSSNILLDSEFNAKIADFGLARMLIKPGDIDTVSAVAGTFGYIAPESAHTRRVTAKIDVFSFGVILLELATGREANDGDEEMSLAEWAWHHLQEDRPIADALDDEIREAGYLHEMISVFKLGIICTAINPLTRPSMKDVLYVLKQWSDSYGSPLQKKAVDEYAAAPLPRISKRAQPQNDYHSKLSPDTF</sequence>
<evidence type="ECO:0000256" key="6">
    <source>
        <dbReference type="ARBA" id="ARBA00022692"/>
    </source>
</evidence>
<keyword evidence="9 15" id="KW-0547">Nucleotide-binding</keyword>
<accession>A0AAN7JXW0</accession>
<dbReference type="FunFam" id="3.30.200.20:FF:000666">
    <property type="entry name" value="Kinase family with leucine-rich repeat domain-containing protein"/>
    <property type="match status" value="1"/>
</dbReference>
<keyword evidence="14" id="KW-0325">Glycoprotein</keyword>
<dbReference type="PANTHER" id="PTHR48056">
    <property type="entry name" value="LRR RECEPTOR-LIKE SERINE/THREONINE-PROTEIN KINASE-RELATED"/>
    <property type="match status" value="1"/>
</dbReference>
<dbReference type="CDD" id="cd14066">
    <property type="entry name" value="STKc_IRAK"/>
    <property type="match status" value="1"/>
</dbReference>
<comment type="similarity">
    <text evidence="3">Belongs to the RLP family.</text>
</comment>
<evidence type="ECO:0000256" key="9">
    <source>
        <dbReference type="ARBA" id="ARBA00022741"/>
    </source>
</evidence>
<dbReference type="InterPro" id="IPR011009">
    <property type="entry name" value="Kinase-like_dom_sf"/>
</dbReference>
<dbReference type="InterPro" id="IPR001611">
    <property type="entry name" value="Leu-rich_rpt"/>
</dbReference>
<dbReference type="GO" id="GO:0004672">
    <property type="term" value="F:protein kinase activity"/>
    <property type="evidence" value="ECO:0007669"/>
    <property type="project" value="InterPro"/>
</dbReference>
<evidence type="ECO:0000256" key="15">
    <source>
        <dbReference type="PROSITE-ProRule" id="PRU10141"/>
    </source>
</evidence>
<evidence type="ECO:0000256" key="1">
    <source>
        <dbReference type="ARBA" id="ARBA00004479"/>
    </source>
</evidence>
<evidence type="ECO:0000256" key="11">
    <source>
        <dbReference type="ARBA" id="ARBA00022840"/>
    </source>
</evidence>
<proteinExistence type="inferred from homology"/>
<keyword evidence="13 17" id="KW-0472">Membrane</keyword>
<dbReference type="PROSITE" id="PS00108">
    <property type="entry name" value="PROTEIN_KINASE_ST"/>
    <property type="match status" value="1"/>
</dbReference>
<reference evidence="20 21" key="1">
    <citation type="journal article" date="2023" name="Hortic Res">
        <title>Pangenome of water caltrop reveals structural variations and asymmetric subgenome divergence after allopolyploidization.</title>
        <authorList>
            <person name="Zhang X."/>
            <person name="Chen Y."/>
            <person name="Wang L."/>
            <person name="Yuan Y."/>
            <person name="Fang M."/>
            <person name="Shi L."/>
            <person name="Lu R."/>
            <person name="Comes H.P."/>
            <person name="Ma Y."/>
            <person name="Chen Y."/>
            <person name="Huang G."/>
            <person name="Zhou Y."/>
            <person name="Zheng Z."/>
            <person name="Qiu Y."/>
        </authorList>
    </citation>
    <scope>NUCLEOTIDE SEQUENCE [LARGE SCALE GENOMIC DNA]</scope>
    <source>
        <tissue evidence="20">Roots</tissue>
    </source>
</reference>
<evidence type="ECO:0000259" key="19">
    <source>
        <dbReference type="PROSITE" id="PS50011"/>
    </source>
</evidence>
<dbReference type="PANTHER" id="PTHR48056:SF29">
    <property type="entry name" value="RECEPTOR-LIKE PROTEIN KINASE HSL1"/>
    <property type="match status" value="1"/>
</dbReference>
<dbReference type="InterPro" id="IPR000719">
    <property type="entry name" value="Prot_kinase_dom"/>
</dbReference>
<feature type="signal peptide" evidence="18">
    <location>
        <begin position="1"/>
        <end position="25"/>
    </location>
</feature>
<keyword evidence="12 17" id="KW-1133">Transmembrane helix</keyword>
<evidence type="ECO:0000256" key="12">
    <source>
        <dbReference type="ARBA" id="ARBA00022989"/>
    </source>
</evidence>
<keyword evidence="11 15" id="KW-0067">ATP-binding</keyword>
<keyword evidence="8" id="KW-0677">Repeat</keyword>
<dbReference type="GO" id="GO:0009791">
    <property type="term" value="P:post-embryonic development"/>
    <property type="evidence" value="ECO:0007669"/>
    <property type="project" value="UniProtKB-ARBA"/>
</dbReference>
<dbReference type="SUPFAM" id="SSF52047">
    <property type="entry name" value="RNI-like"/>
    <property type="match status" value="1"/>
</dbReference>
<keyword evidence="6 17" id="KW-0812">Transmembrane</keyword>
<evidence type="ECO:0000256" key="4">
    <source>
        <dbReference type="ARBA" id="ARBA00022614"/>
    </source>
</evidence>
<dbReference type="InterPro" id="IPR032675">
    <property type="entry name" value="LRR_dom_sf"/>
</dbReference>
<feature type="compositionally biased region" description="Basic and acidic residues" evidence="16">
    <location>
        <begin position="1012"/>
        <end position="1021"/>
    </location>
</feature>
<dbReference type="Pfam" id="PF00069">
    <property type="entry name" value="Pkinase"/>
    <property type="match status" value="1"/>
</dbReference>
<dbReference type="Pfam" id="PF13855">
    <property type="entry name" value="LRR_8"/>
    <property type="match status" value="2"/>
</dbReference>
<feature type="transmembrane region" description="Helical" evidence="17">
    <location>
        <begin position="637"/>
        <end position="659"/>
    </location>
</feature>
<dbReference type="GO" id="GO:0033612">
    <property type="term" value="F:receptor serine/threonine kinase binding"/>
    <property type="evidence" value="ECO:0007669"/>
    <property type="project" value="TreeGrafter"/>
</dbReference>
<feature type="domain" description="Protein kinase" evidence="19">
    <location>
        <begin position="692"/>
        <end position="979"/>
    </location>
</feature>
<comment type="subcellular location">
    <subcellularLocation>
        <location evidence="1">Membrane</location>
        <topology evidence="1">Single-pass type I membrane protein</topology>
    </subcellularLocation>
</comment>
<evidence type="ECO:0000256" key="16">
    <source>
        <dbReference type="SAM" id="MobiDB-lite"/>
    </source>
</evidence>
<keyword evidence="4" id="KW-0433">Leucine-rich repeat</keyword>
<organism evidence="20 21">
    <name type="scientific">Trapa incisa</name>
    <dbReference type="NCBI Taxonomy" id="236973"/>
    <lineage>
        <taxon>Eukaryota</taxon>
        <taxon>Viridiplantae</taxon>
        <taxon>Streptophyta</taxon>
        <taxon>Embryophyta</taxon>
        <taxon>Tracheophyta</taxon>
        <taxon>Spermatophyta</taxon>
        <taxon>Magnoliopsida</taxon>
        <taxon>eudicotyledons</taxon>
        <taxon>Gunneridae</taxon>
        <taxon>Pentapetalae</taxon>
        <taxon>rosids</taxon>
        <taxon>malvids</taxon>
        <taxon>Myrtales</taxon>
        <taxon>Lythraceae</taxon>
        <taxon>Trapa</taxon>
    </lineage>
</organism>
<dbReference type="Proteomes" id="UP001345219">
    <property type="component" value="Chromosome 6"/>
</dbReference>
<dbReference type="Gene3D" id="1.10.510.10">
    <property type="entry name" value="Transferase(Phosphotransferase) domain 1"/>
    <property type="match status" value="1"/>
</dbReference>
<gene>
    <name evidence="20" type="ORF">SAY87_007072</name>
</gene>
<evidence type="ECO:0000256" key="3">
    <source>
        <dbReference type="ARBA" id="ARBA00009592"/>
    </source>
</evidence>
<dbReference type="GO" id="GO:0016020">
    <property type="term" value="C:membrane"/>
    <property type="evidence" value="ECO:0007669"/>
    <property type="project" value="UniProtKB-SubCell"/>
</dbReference>
<dbReference type="Pfam" id="PF08263">
    <property type="entry name" value="LRRNT_2"/>
    <property type="match status" value="1"/>
</dbReference>
<feature type="binding site" evidence="15">
    <location>
        <position position="722"/>
    </location>
    <ligand>
        <name>ATP</name>
        <dbReference type="ChEBI" id="CHEBI:30616"/>
    </ligand>
</feature>
<evidence type="ECO:0000256" key="14">
    <source>
        <dbReference type="ARBA" id="ARBA00023180"/>
    </source>
</evidence>
<dbReference type="SUPFAM" id="SSF56112">
    <property type="entry name" value="Protein kinase-like (PK-like)"/>
    <property type="match status" value="1"/>
</dbReference>
<dbReference type="InterPro" id="IPR013210">
    <property type="entry name" value="LRR_N_plant-typ"/>
</dbReference>
<dbReference type="SMART" id="SM00220">
    <property type="entry name" value="S_TKc"/>
    <property type="match status" value="1"/>
</dbReference>
<protein>
    <recommendedName>
        <fullName evidence="19">Protein kinase domain-containing protein</fullName>
    </recommendedName>
</protein>
<comment type="caution">
    <text evidence="20">The sequence shown here is derived from an EMBL/GenBank/DDBJ whole genome shotgun (WGS) entry which is preliminary data.</text>
</comment>
<dbReference type="FunFam" id="3.80.10.10:FF:000233">
    <property type="entry name" value="Leucine-rich repeat receptor-like protein kinase TDR"/>
    <property type="match status" value="1"/>
</dbReference>
<dbReference type="PROSITE" id="PS51450">
    <property type="entry name" value="LRR"/>
    <property type="match status" value="2"/>
</dbReference>
<comment type="similarity">
    <text evidence="2">Belongs to the protein kinase superfamily. Ser/Thr protein kinase family.</text>
</comment>
<keyword evidence="5" id="KW-0808">Transferase</keyword>
<dbReference type="AlphaFoldDB" id="A0AAN7JXW0"/>
<dbReference type="InterPro" id="IPR055414">
    <property type="entry name" value="LRR_R13L4/SHOC2-like"/>
</dbReference>
<evidence type="ECO:0000256" key="18">
    <source>
        <dbReference type="SAM" id="SignalP"/>
    </source>
</evidence>
<dbReference type="Pfam" id="PF00560">
    <property type="entry name" value="LRR_1"/>
    <property type="match status" value="3"/>
</dbReference>
<dbReference type="PROSITE" id="PS50011">
    <property type="entry name" value="PROTEIN_KINASE_DOM"/>
    <property type="match status" value="1"/>
</dbReference>
<evidence type="ECO:0000256" key="10">
    <source>
        <dbReference type="ARBA" id="ARBA00022777"/>
    </source>
</evidence>
<dbReference type="EMBL" id="JAXIOK010000013">
    <property type="protein sequence ID" value="KAK4756945.1"/>
    <property type="molecule type" value="Genomic_DNA"/>
</dbReference>
<evidence type="ECO:0000313" key="20">
    <source>
        <dbReference type="EMBL" id="KAK4756945.1"/>
    </source>
</evidence>
<evidence type="ECO:0000256" key="13">
    <source>
        <dbReference type="ARBA" id="ARBA00023136"/>
    </source>
</evidence>
<name>A0AAN7JXW0_9MYRT</name>